<dbReference type="NCBIfam" id="TIGR01730">
    <property type="entry name" value="RND_mfp"/>
    <property type="match status" value="1"/>
</dbReference>
<feature type="domain" description="Multidrug resistance protein MdtA-like C-terminal permuted SH3" evidence="7">
    <location>
        <begin position="309"/>
        <end position="368"/>
    </location>
</feature>
<dbReference type="Gene3D" id="1.10.287.470">
    <property type="entry name" value="Helix hairpin bin"/>
    <property type="match status" value="1"/>
</dbReference>
<protein>
    <submittedName>
        <fullName evidence="8">Uncharacterized protein</fullName>
    </submittedName>
</protein>
<keyword evidence="3" id="KW-0732">Signal</keyword>
<dbReference type="Pfam" id="PF25967">
    <property type="entry name" value="RND-MFP_C"/>
    <property type="match status" value="1"/>
</dbReference>
<evidence type="ECO:0000256" key="2">
    <source>
        <dbReference type="ARBA" id="ARBA00009477"/>
    </source>
</evidence>
<accession>A0A2A3JXV7</accession>
<dbReference type="GO" id="GO:0005886">
    <property type="term" value="C:plasma membrane"/>
    <property type="evidence" value="ECO:0007669"/>
    <property type="project" value="TreeGrafter"/>
</dbReference>
<comment type="subcellular location">
    <subcellularLocation>
        <location evidence="1">Cell envelope</location>
    </subcellularLocation>
</comment>
<dbReference type="Gene3D" id="2.40.420.20">
    <property type="match status" value="1"/>
</dbReference>
<dbReference type="InterPro" id="IPR058624">
    <property type="entry name" value="MdtA-like_HH"/>
</dbReference>
<dbReference type="InterPro" id="IPR006143">
    <property type="entry name" value="RND_pump_MFP"/>
</dbReference>
<dbReference type="EMBL" id="NTHN01000079">
    <property type="protein sequence ID" value="PBD20021.1"/>
    <property type="molecule type" value="Genomic_DNA"/>
</dbReference>
<feature type="domain" description="Multidrug resistance protein MdtA-like barrel-sandwich hybrid" evidence="5">
    <location>
        <begin position="64"/>
        <end position="201"/>
    </location>
</feature>
<name>A0A2A3JXV7_9RHOB</name>
<comment type="similarity">
    <text evidence="2">Belongs to the membrane fusion protein (MFP) (TC 8.A.1) family.</text>
</comment>
<dbReference type="InterPro" id="IPR058626">
    <property type="entry name" value="MdtA-like_b-barrel"/>
</dbReference>
<evidence type="ECO:0000259" key="4">
    <source>
        <dbReference type="Pfam" id="PF25876"/>
    </source>
</evidence>
<evidence type="ECO:0000259" key="6">
    <source>
        <dbReference type="Pfam" id="PF25944"/>
    </source>
</evidence>
<dbReference type="GO" id="GO:0022857">
    <property type="term" value="F:transmembrane transporter activity"/>
    <property type="evidence" value="ECO:0007669"/>
    <property type="project" value="InterPro"/>
</dbReference>
<dbReference type="GO" id="GO:0046677">
    <property type="term" value="P:response to antibiotic"/>
    <property type="evidence" value="ECO:0007669"/>
    <property type="project" value="TreeGrafter"/>
</dbReference>
<dbReference type="InterPro" id="IPR058627">
    <property type="entry name" value="MdtA-like_C"/>
</dbReference>
<sequence>MFIRLIESFSAVSLCAFILASIPAAPSLAQDNAEAPGPTVLVQTVETQSIRPSFSHPARIEALNTASIRPPIQAQITALHITAGSYVEEGELLVEMDETDFRIALAQAHAALKQAEASAIKADLDLDRATQLSRSNTVSQREVEYAQAQADVAQAQVDVASAQIAQAEENLADTKVYAPFSGRISAPQFAVGDLFAPGDPTQPGFIATLVSLDPIYAVGLVDQSNYFGFLAKRLEIQEAGGSIPPLELEAILPGGEVYPEKGTFENWDNTGAASTGTIAARVLFPNPDGVLLPGQNVTIRGQVLEPIQAPLVPQRAVSLDQQGHFVWVVGEDNTVERRNITVGVRSDANWTVTEGLADGEQVVVEGLQSMRPGLTVTPKPYDS</sequence>
<dbReference type="RefSeq" id="WP_095881486.1">
    <property type="nucleotide sequence ID" value="NZ_NTHN02000027.1"/>
</dbReference>
<dbReference type="FunFam" id="2.40.420.20:FF:000001">
    <property type="entry name" value="Efflux RND transporter periplasmic adaptor subunit"/>
    <property type="match status" value="1"/>
</dbReference>
<organism evidence="8">
    <name type="scientific">Alloyangia mangrovi</name>
    <dbReference type="NCBI Taxonomy" id="1779329"/>
    <lineage>
        <taxon>Bacteria</taxon>
        <taxon>Pseudomonadati</taxon>
        <taxon>Pseudomonadota</taxon>
        <taxon>Alphaproteobacteria</taxon>
        <taxon>Rhodobacterales</taxon>
        <taxon>Roseobacteraceae</taxon>
        <taxon>Alloyangia</taxon>
    </lineage>
</organism>
<dbReference type="Pfam" id="PF25876">
    <property type="entry name" value="HH_MFP_RND"/>
    <property type="match status" value="1"/>
</dbReference>
<feature type="signal peptide" evidence="3">
    <location>
        <begin position="1"/>
        <end position="29"/>
    </location>
</feature>
<evidence type="ECO:0000259" key="7">
    <source>
        <dbReference type="Pfam" id="PF25967"/>
    </source>
</evidence>
<gene>
    <name evidence="8" type="ORF">CLG85_06245</name>
</gene>
<dbReference type="GO" id="GO:0030313">
    <property type="term" value="C:cell envelope"/>
    <property type="evidence" value="ECO:0007669"/>
    <property type="project" value="UniProtKB-SubCell"/>
</dbReference>
<feature type="domain" description="Multidrug resistance protein MdtA-like beta-barrel" evidence="6">
    <location>
        <begin position="245"/>
        <end position="301"/>
    </location>
</feature>
<dbReference type="PANTHER" id="PTHR30158">
    <property type="entry name" value="ACRA/E-RELATED COMPONENT OF DRUG EFFLUX TRANSPORTER"/>
    <property type="match status" value="1"/>
</dbReference>
<evidence type="ECO:0000259" key="5">
    <source>
        <dbReference type="Pfam" id="PF25917"/>
    </source>
</evidence>
<evidence type="ECO:0000256" key="1">
    <source>
        <dbReference type="ARBA" id="ARBA00004196"/>
    </source>
</evidence>
<dbReference type="Pfam" id="PF25944">
    <property type="entry name" value="Beta-barrel_RND"/>
    <property type="match status" value="1"/>
</dbReference>
<evidence type="ECO:0000256" key="3">
    <source>
        <dbReference type="SAM" id="SignalP"/>
    </source>
</evidence>
<feature type="chain" id="PRO_5012946335" evidence="3">
    <location>
        <begin position="30"/>
        <end position="383"/>
    </location>
</feature>
<dbReference type="InterPro" id="IPR058625">
    <property type="entry name" value="MdtA-like_BSH"/>
</dbReference>
<comment type="caution">
    <text evidence="8">The sequence shown here is derived from an EMBL/GenBank/DDBJ whole genome shotgun (WGS) entry which is preliminary data.</text>
</comment>
<dbReference type="Pfam" id="PF25917">
    <property type="entry name" value="BSH_RND"/>
    <property type="match status" value="1"/>
</dbReference>
<reference evidence="8" key="1">
    <citation type="submission" date="2017-09" db="EMBL/GenBank/DDBJ databases">
        <title>Yangia sp. SAOS 153D whole genome sequencing.</title>
        <authorList>
            <person name="Verma A."/>
            <person name="Krishnamurthi S."/>
        </authorList>
    </citation>
    <scope>NUCLEOTIDE SEQUENCE [LARGE SCALE GENOMIC DNA]</scope>
    <source>
        <strain evidence="8">SAOS 153D</strain>
    </source>
</reference>
<feature type="domain" description="Multidrug resistance protein MdtA-like alpha-helical hairpin" evidence="4">
    <location>
        <begin position="105"/>
        <end position="172"/>
    </location>
</feature>
<dbReference type="AlphaFoldDB" id="A0A2A3JXV7"/>
<dbReference type="Gene3D" id="2.40.30.170">
    <property type="match status" value="1"/>
</dbReference>
<evidence type="ECO:0000313" key="8">
    <source>
        <dbReference type="EMBL" id="PBD20021.1"/>
    </source>
</evidence>
<dbReference type="Gene3D" id="2.40.50.100">
    <property type="match status" value="1"/>
</dbReference>
<dbReference type="SUPFAM" id="SSF111369">
    <property type="entry name" value="HlyD-like secretion proteins"/>
    <property type="match status" value="1"/>
</dbReference>
<proteinExistence type="inferred from homology"/>
<dbReference type="OrthoDB" id="7811737at2"/>